<proteinExistence type="predicted"/>
<feature type="transmembrane region" description="Helical" evidence="1">
    <location>
        <begin position="91"/>
        <end position="112"/>
    </location>
</feature>
<accession>A0A371RFE0</accession>
<organism evidence="2 3">
    <name type="scientific">Parvularcula marina</name>
    <dbReference type="NCBI Taxonomy" id="2292771"/>
    <lineage>
        <taxon>Bacteria</taxon>
        <taxon>Pseudomonadati</taxon>
        <taxon>Pseudomonadota</taxon>
        <taxon>Alphaproteobacteria</taxon>
        <taxon>Parvularculales</taxon>
        <taxon>Parvularculaceae</taxon>
        <taxon>Parvularcula</taxon>
    </lineage>
</organism>
<name>A0A371RFE0_9PROT</name>
<evidence type="ECO:0000313" key="2">
    <source>
        <dbReference type="EMBL" id="RFB04162.1"/>
    </source>
</evidence>
<keyword evidence="3" id="KW-1185">Reference proteome</keyword>
<dbReference type="RefSeq" id="WP_116390790.1">
    <property type="nucleotide sequence ID" value="NZ_QUQO01000001.1"/>
</dbReference>
<dbReference type="EMBL" id="QUQO01000001">
    <property type="protein sequence ID" value="RFB04162.1"/>
    <property type="molecule type" value="Genomic_DNA"/>
</dbReference>
<dbReference type="AlphaFoldDB" id="A0A371RFE0"/>
<feature type="transmembrane region" description="Helical" evidence="1">
    <location>
        <begin position="193"/>
        <end position="217"/>
    </location>
</feature>
<sequence>MFRAALLVLSALSTGVSVGRKAVAREIDKRKTNIIETASAEARERIREQARHVVTSGTRAFMRRVLIKALILSVIWFVHWGGYLPGAGFRVIMTAAILCFIIYDLITSWPTLRLVAMEIKKHGPRPKRAVTELVAAQVFEEVLKEIDNREEAGWHEKLLLGLAGRDMSAMSREIAAAVAQTARESSWQDIRPFIVSAAIRIVSLMLLYSAFAALMMFRATHTG</sequence>
<dbReference type="InParanoid" id="A0A371RFE0"/>
<gene>
    <name evidence="2" type="ORF">DX908_02015</name>
</gene>
<reference evidence="2 3" key="1">
    <citation type="submission" date="2018-08" db="EMBL/GenBank/DDBJ databases">
        <title>Parvularcula sp. SM1705, isolated from surface water of the South Sea China.</title>
        <authorList>
            <person name="Sun L."/>
        </authorList>
    </citation>
    <scope>NUCLEOTIDE SEQUENCE [LARGE SCALE GENOMIC DNA]</scope>
    <source>
        <strain evidence="2 3">SM1705</strain>
    </source>
</reference>
<keyword evidence="1" id="KW-0812">Transmembrane</keyword>
<evidence type="ECO:0000313" key="3">
    <source>
        <dbReference type="Proteomes" id="UP000264589"/>
    </source>
</evidence>
<keyword evidence="1" id="KW-0472">Membrane</keyword>
<evidence type="ECO:0000256" key="1">
    <source>
        <dbReference type="SAM" id="Phobius"/>
    </source>
</evidence>
<dbReference type="Proteomes" id="UP000264589">
    <property type="component" value="Unassembled WGS sequence"/>
</dbReference>
<keyword evidence="1" id="KW-1133">Transmembrane helix</keyword>
<comment type="caution">
    <text evidence="2">The sequence shown here is derived from an EMBL/GenBank/DDBJ whole genome shotgun (WGS) entry which is preliminary data.</text>
</comment>
<feature type="transmembrane region" description="Helical" evidence="1">
    <location>
        <begin position="65"/>
        <end position="84"/>
    </location>
</feature>
<protein>
    <submittedName>
        <fullName evidence="2">Uncharacterized protein</fullName>
    </submittedName>
</protein>
<dbReference type="OrthoDB" id="7619337at2"/>